<dbReference type="PANTHER" id="PTHR35795">
    <property type="entry name" value="SLR1885 PROTEIN"/>
    <property type="match status" value="1"/>
</dbReference>
<dbReference type="SMART" id="SM00471">
    <property type="entry name" value="HDc"/>
    <property type="match status" value="1"/>
</dbReference>
<keyword evidence="9" id="KW-1185">Reference proteome</keyword>
<evidence type="ECO:0000256" key="5">
    <source>
        <dbReference type="ARBA" id="ARBA00023004"/>
    </source>
</evidence>
<dbReference type="STRING" id="1120976.SAMN03080606_02693"/>
<dbReference type="CDD" id="cd00077">
    <property type="entry name" value="HDc"/>
    <property type="match status" value="1"/>
</dbReference>
<evidence type="ECO:0000256" key="1">
    <source>
        <dbReference type="ARBA" id="ARBA00012506"/>
    </source>
</evidence>
<dbReference type="InterPro" id="IPR051094">
    <property type="entry name" value="Diverse_Catalytic_Enzymes"/>
</dbReference>
<dbReference type="EC" id="3.6.1.41" evidence="1"/>
<dbReference type="PANTHER" id="PTHR35795:SF1">
    <property type="entry name" value="BIS(5'-NUCLEOSYL)-TETRAPHOSPHATASE, SYMMETRICAL"/>
    <property type="match status" value="1"/>
</dbReference>
<dbReference type="InterPro" id="IPR005249">
    <property type="entry name" value="YqeK"/>
</dbReference>
<reference evidence="8 9" key="1">
    <citation type="submission" date="2016-10" db="EMBL/GenBank/DDBJ databases">
        <authorList>
            <person name="de Groot N.N."/>
        </authorList>
    </citation>
    <scope>NUCLEOTIDE SEQUENCE [LARGE SCALE GENOMIC DNA]</scope>
    <source>
        <strain evidence="8 9">DSM 18978</strain>
    </source>
</reference>
<dbReference type="AlphaFoldDB" id="A0A1G5J7P5"/>
<feature type="domain" description="HD/PDEase" evidence="7">
    <location>
        <begin position="30"/>
        <end position="158"/>
    </location>
</feature>
<sequence>MKKKDFTETNDVLMDTYLLNNIKENLKEVISNKRYIHTMGVVDAAVYLAEKYGENCHKAAIAAVLHDYAKDFSEKALKEYIKENQIKVDDILTKAYQLLHGKVAASIAEKDYNISDKDILNAIENHTTGRKNMSKLEKIIYLSDFIEVGRSYPAVDELRLIAEEDLDKAVLKALDNTIVYVLSINKLLHPNTIEARNEILMNIE</sequence>
<dbReference type="Pfam" id="PF01966">
    <property type="entry name" value="HD"/>
    <property type="match status" value="1"/>
</dbReference>
<comment type="catalytic activity">
    <reaction evidence="6">
        <text>P(1),P(4)-bis(5'-adenosyl) tetraphosphate + H2O = 2 ADP + 2 H(+)</text>
        <dbReference type="Rhea" id="RHEA:24252"/>
        <dbReference type="ChEBI" id="CHEBI:15377"/>
        <dbReference type="ChEBI" id="CHEBI:15378"/>
        <dbReference type="ChEBI" id="CHEBI:58141"/>
        <dbReference type="ChEBI" id="CHEBI:456216"/>
        <dbReference type="EC" id="3.6.1.41"/>
    </reaction>
</comment>
<dbReference type="GO" id="GO:0000166">
    <property type="term" value="F:nucleotide binding"/>
    <property type="evidence" value="ECO:0007669"/>
    <property type="project" value="UniProtKB-KW"/>
</dbReference>
<dbReference type="GO" id="GO:0046872">
    <property type="term" value="F:metal ion binding"/>
    <property type="evidence" value="ECO:0007669"/>
    <property type="project" value="UniProtKB-KW"/>
</dbReference>
<dbReference type="EMBL" id="FMUS01000018">
    <property type="protein sequence ID" value="SCY84234.1"/>
    <property type="molecule type" value="Genomic_DNA"/>
</dbReference>
<keyword evidence="2" id="KW-0479">Metal-binding</keyword>
<dbReference type="GO" id="GO:0008803">
    <property type="term" value="F:bis(5'-nucleosyl)-tetraphosphatase (symmetrical) activity"/>
    <property type="evidence" value="ECO:0007669"/>
    <property type="project" value="UniProtKB-EC"/>
</dbReference>
<evidence type="ECO:0000256" key="4">
    <source>
        <dbReference type="ARBA" id="ARBA00022801"/>
    </source>
</evidence>
<name>A0A1G5J7P5_9FIRM</name>
<proteinExistence type="predicted"/>
<dbReference type="RefSeq" id="WP_242876987.1">
    <property type="nucleotide sequence ID" value="NZ_FMUS01000018.1"/>
</dbReference>
<evidence type="ECO:0000259" key="7">
    <source>
        <dbReference type="SMART" id="SM00471"/>
    </source>
</evidence>
<dbReference type="SUPFAM" id="SSF109604">
    <property type="entry name" value="HD-domain/PDEase-like"/>
    <property type="match status" value="1"/>
</dbReference>
<accession>A0A1G5J7P5</accession>
<evidence type="ECO:0000256" key="3">
    <source>
        <dbReference type="ARBA" id="ARBA00022741"/>
    </source>
</evidence>
<dbReference type="InterPro" id="IPR006674">
    <property type="entry name" value="HD_domain"/>
</dbReference>
<protein>
    <recommendedName>
        <fullName evidence="1">bis(5'-nucleosyl)-tetraphosphatase (symmetrical)</fullName>
        <ecNumber evidence="1">3.6.1.41</ecNumber>
    </recommendedName>
</protein>
<keyword evidence="4 8" id="KW-0378">Hydrolase</keyword>
<organism evidence="8 9">
    <name type="scientific">Alkaliphilus peptidifermentans DSM 18978</name>
    <dbReference type="NCBI Taxonomy" id="1120976"/>
    <lineage>
        <taxon>Bacteria</taxon>
        <taxon>Bacillati</taxon>
        <taxon>Bacillota</taxon>
        <taxon>Clostridia</taxon>
        <taxon>Peptostreptococcales</taxon>
        <taxon>Natronincolaceae</taxon>
        <taxon>Alkaliphilus</taxon>
    </lineage>
</organism>
<dbReference type="Proteomes" id="UP000198636">
    <property type="component" value="Unassembled WGS sequence"/>
</dbReference>
<evidence type="ECO:0000256" key="6">
    <source>
        <dbReference type="ARBA" id="ARBA00049417"/>
    </source>
</evidence>
<evidence type="ECO:0000256" key="2">
    <source>
        <dbReference type="ARBA" id="ARBA00022723"/>
    </source>
</evidence>
<dbReference type="InterPro" id="IPR003607">
    <property type="entry name" value="HD/PDEase_dom"/>
</dbReference>
<dbReference type="Gene3D" id="1.10.3210.10">
    <property type="entry name" value="Hypothetical protein af1432"/>
    <property type="match status" value="1"/>
</dbReference>
<gene>
    <name evidence="8" type="ORF">SAMN03080606_02693</name>
</gene>
<evidence type="ECO:0000313" key="8">
    <source>
        <dbReference type="EMBL" id="SCY84234.1"/>
    </source>
</evidence>
<dbReference type="NCBIfam" id="TIGR00488">
    <property type="entry name" value="bis(5'-nucleosyl)-tetraphosphatase (symmetrical) YqeK"/>
    <property type="match status" value="1"/>
</dbReference>
<evidence type="ECO:0000313" key="9">
    <source>
        <dbReference type="Proteomes" id="UP000198636"/>
    </source>
</evidence>
<keyword evidence="5" id="KW-0408">Iron</keyword>
<keyword evidence="3" id="KW-0547">Nucleotide-binding</keyword>